<dbReference type="EnsemblMetazoa" id="OVOC3303.1">
    <property type="protein sequence ID" value="OVOC3303.1"/>
    <property type="gene ID" value="WBGene00240112"/>
</dbReference>
<dbReference type="OMA" id="DRCCEIA"/>
<feature type="compositionally biased region" description="Polar residues" evidence="1">
    <location>
        <begin position="774"/>
        <end position="788"/>
    </location>
</feature>
<name>A0A8R1XTF2_ONCVO</name>
<evidence type="ECO:0008006" key="4">
    <source>
        <dbReference type="Google" id="ProtNLM"/>
    </source>
</evidence>
<dbReference type="EMBL" id="CMVM020000083">
    <property type="status" value="NOT_ANNOTATED_CDS"/>
    <property type="molecule type" value="Genomic_DNA"/>
</dbReference>
<feature type="compositionally biased region" description="Low complexity" evidence="1">
    <location>
        <begin position="1043"/>
        <end position="1060"/>
    </location>
</feature>
<sequence length="1385" mass="157798">MDRHGLLEHIRRRVLNDEDKANNRKSHSVEKAANKTRKFRITRHKVPSFEDNVLRKAQNIRSSIAFKKCCKRLHNYEDEDIEIITRPYNLMRSTESVFQTEKKDCQKSMEYFCNKHFSTGTCDSRSSTHKSLLKSAEKESAITKAVGVNGFLQNSEKNSHLLQFKRLCTKNKVDEIKKSKVMRPQIPAVKSSDAFDWSAKNKVTSQHVNLNIDGYGHSSSCDEINVKIKQSFSNLNDLESDIDKAIHFLQASFSNRLSISSAFECDTMDDASSSKGFGLEKHAYSDDHLFPKQNAKGVTRGKILGARLKAHIAYARNIAEMNQHLRNVRDEFSSQLLLHKHEISNGRNSASNKRCLDRQSSFYATVQQRINKALQHNNSFPNNMYKSHIPLKERNCDPLDLFKSSSPKLNSVQDKGIRNEVRSAKSEVSLQTVEEQTKRSDMGLVDESSPTDSIINDVIQSDEVSSSPTYSSQELLKREHYAGNTVKALRQFYRDSLLYFVELRKLYCQQRVEDLWKVENEEERIKATCLMLKRKYINSIHSAMPLKNLVDYHLHETARIQLLNLDLQKHLTLLRGGKKASNFEKFREGSEKVLLWTKDFEKNNLASELERWELKLRTRSRGLKNDTDHARNSDTAKSLLSNPLRVIRNIQETKDKSWQNPPSYNKNLEQLREELKWKRKEADFLKRTFNQRVMRSDLSEENSLRAQIDAHVRYITETEKDIAQLIKLQNGDAMGSYESYPASSSRLTSVGITAERTFSDGRFSEVDESRTSFNADVHSTNNKSGSSEWDSKKENMESSQFSKLTLKEGSGTDSVSERYKNHHSSGETRSICHSVELSSSILTPRRFTSSEQLVERSLKPNHIEESCNGLNETLLPIQNEKLFSQDVPTISKDPEHLIIHSPGSNHSSELIYGETASFKQDASKEALLISTIYRSDLNSSQMEEEEHLAVQQNDTFDGSKTAADRCNLHSSFIDEQFFTPLPSDIETDNEEKADDGIEERGISLQESSSSFHTTVSSPTPDVPTDNKQILTPSSKSRKFKLTISPLSSSRSPISARYAASMPREDSSRSATNSPRTPKTVSNHCISPLSASLLESLLEDSLKTMLTLEHGQALEGEIFVTHEESDKLAANSAVLSTDNSWKSDQSYDLNRIPVPEDLIPGLDLSGISSAEAEANADAKDLPSKLEESNIFAEVMNDREIKSPESMPLPQFKYYLGDEKWAVAEIHSVSEQIWNLASLKQPLEILINDDPSVITPQDMQMRQIVADRCCEIAKRCFKDVGRSRYMGLTNISCSRPRNLLHLKKILQKQLSKYYENKKQDAREKKRWECLSRGCNSDIENIVLEELYAEQDSWDDILENYEDEVKAELVAELWNEQLDESLSSVVNL</sequence>
<reference evidence="2" key="2">
    <citation type="submission" date="2022-06" db="UniProtKB">
        <authorList>
            <consortium name="EnsemblMetazoa"/>
        </authorList>
    </citation>
    <scope>IDENTIFICATION</scope>
</reference>
<feature type="region of interest" description="Disordered" evidence="1">
    <location>
        <begin position="774"/>
        <end position="801"/>
    </location>
</feature>
<feature type="region of interest" description="Disordered" evidence="1">
    <location>
        <begin position="1004"/>
        <end position="1083"/>
    </location>
</feature>
<evidence type="ECO:0000256" key="1">
    <source>
        <dbReference type="SAM" id="MobiDB-lite"/>
    </source>
</evidence>
<evidence type="ECO:0000313" key="3">
    <source>
        <dbReference type="Proteomes" id="UP000024404"/>
    </source>
</evidence>
<feature type="compositionally biased region" description="Low complexity" evidence="1">
    <location>
        <begin position="1007"/>
        <end position="1025"/>
    </location>
</feature>
<evidence type="ECO:0000313" key="2">
    <source>
        <dbReference type="EnsemblMetazoa" id="OVOC3303.1"/>
    </source>
</evidence>
<dbReference type="AlphaFoldDB" id="A0A8R1XTF2"/>
<dbReference type="Proteomes" id="UP000024404">
    <property type="component" value="Unassembled WGS sequence"/>
</dbReference>
<reference evidence="3" key="1">
    <citation type="submission" date="2013-10" db="EMBL/GenBank/DDBJ databases">
        <title>Genome sequencing of Onchocerca volvulus.</title>
        <authorList>
            <person name="Cotton J."/>
            <person name="Tsai J."/>
            <person name="Stanley E."/>
            <person name="Tracey A."/>
            <person name="Holroyd N."/>
            <person name="Lustigman S."/>
            <person name="Berriman M."/>
        </authorList>
    </citation>
    <scope>NUCLEOTIDE SEQUENCE</scope>
</reference>
<keyword evidence="3" id="KW-1185">Reference proteome</keyword>
<feature type="region of interest" description="Disordered" evidence="1">
    <location>
        <begin position="808"/>
        <end position="827"/>
    </location>
</feature>
<proteinExistence type="predicted"/>
<organism evidence="2 3">
    <name type="scientific">Onchocerca volvulus</name>
    <dbReference type="NCBI Taxonomy" id="6282"/>
    <lineage>
        <taxon>Eukaryota</taxon>
        <taxon>Metazoa</taxon>
        <taxon>Ecdysozoa</taxon>
        <taxon>Nematoda</taxon>
        <taxon>Chromadorea</taxon>
        <taxon>Rhabditida</taxon>
        <taxon>Spirurina</taxon>
        <taxon>Spiruromorpha</taxon>
        <taxon>Filarioidea</taxon>
        <taxon>Onchocercidae</taxon>
        <taxon>Onchocerca</taxon>
    </lineage>
</organism>
<accession>A0A8R1XTF2</accession>
<feature type="compositionally biased region" description="Polar residues" evidence="1">
    <location>
        <begin position="1068"/>
        <end position="1083"/>
    </location>
</feature>
<protein>
    <recommendedName>
        <fullName evidence="4">DUF4378 domain-containing protein</fullName>
    </recommendedName>
</protein>